<dbReference type="Pfam" id="PF03357">
    <property type="entry name" value="Snf7"/>
    <property type="match status" value="1"/>
</dbReference>
<keyword evidence="1" id="KW-0175">Coiled coil</keyword>
<dbReference type="EMBL" id="JAAAJB010000178">
    <property type="protein sequence ID" value="KAG0262768.1"/>
    <property type="molecule type" value="Genomic_DNA"/>
</dbReference>
<gene>
    <name evidence="3" type="ORF">DFQ27_002134</name>
</gene>
<organism evidence="3 4">
    <name type="scientific">Actinomortierella ambigua</name>
    <dbReference type="NCBI Taxonomy" id="1343610"/>
    <lineage>
        <taxon>Eukaryota</taxon>
        <taxon>Fungi</taxon>
        <taxon>Fungi incertae sedis</taxon>
        <taxon>Mucoromycota</taxon>
        <taxon>Mortierellomycotina</taxon>
        <taxon>Mortierellomycetes</taxon>
        <taxon>Mortierellales</taxon>
        <taxon>Mortierellaceae</taxon>
        <taxon>Actinomortierella</taxon>
    </lineage>
</organism>
<feature type="compositionally biased region" description="Polar residues" evidence="2">
    <location>
        <begin position="414"/>
        <end position="425"/>
    </location>
</feature>
<feature type="compositionally biased region" description="Basic and acidic residues" evidence="2">
    <location>
        <begin position="449"/>
        <end position="460"/>
    </location>
</feature>
<accession>A0A9P6QCB2</accession>
<name>A0A9P6QCB2_9FUNG</name>
<dbReference type="Proteomes" id="UP000807716">
    <property type="component" value="Unassembled WGS sequence"/>
</dbReference>
<sequence>MVHMFIKVPISWSFRRLNIGGLVSSTPKAYTYIGLASTRFDSRKDSTQNGRSIGLGIGSLFGGSSASRGPLPDKETYVLLDTVKEAAERILQLHEQSSQTYYKSDNLMTFADFRELFSRRALEPLALNGDVPLSGASSIGQELILTDRDLEIVLRALQYEYRALITGPLDPSKPATELSDRDYIIKFVEPEDIKELAPVDRGTIELREMGRKLQSQVHDLEHRVQELTIRAKSCLARQQKAQAMTTLRSRKILKSVLEKRCNSLETVNAILFRIQTAQSDMEILQTLEKGSQTLNGVLAQKNEAGVQILSVDNIENTMDQLADILADQEEIDEAVRNANEQVAPQVDDADLLEELDKLARSPSVKAPSAFGDAEMTSVDTADAPPQPEMAAGSSYGAIARPRSTSPASTSTSTKESLSNIQAQSMKTKRVAESTDQTVKQRKLSQESVVNKRETDNHQTSEEALLSDQEDISTAESPQLEHPDQPSAHSPTPVTALTTDTISWPPIPSNQEQQQQPSVQQPLGETVAFSEQDEAELEALMMELNELHTPDAEIAAASKPRKQEERQAMLVE</sequence>
<feature type="compositionally biased region" description="Basic and acidic residues" evidence="2">
    <location>
        <begin position="560"/>
        <end position="571"/>
    </location>
</feature>
<proteinExistence type="predicted"/>
<evidence type="ECO:0000256" key="2">
    <source>
        <dbReference type="SAM" id="MobiDB-lite"/>
    </source>
</evidence>
<dbReference type="GO" id="GO:0009898">
    <property type="term" value="C:cytoplasmic side of plasma membrane"/>
    <property type="evidence" value="ECO:0007669"/>
    <property type="project" value="TreeGrafter"/>
</dbReference>
<dbReference type="AlphaFoldDB" id="A0A9P6QCB2"/>
<evidence type="ECO:0000313" key="4">
    <source>
        <dbReference type="Proteomes" id="UP000807716"/>
    </source>
</evidence>
<feature type="region of interest" description="Disordered" evidence="2">
    <location>
        <begin position="361"/>
        <end position="525"/>
    </location>
</feature>
<feature type="compositionally biased region" description="Polar residues" evidence="2">
    <location>
        <begin position="486"/>
        <end position="501"/>
    </location>
</feature>
<feature type="compositionally biased region" description="Low complexity" evidence="2">
    <location>
        <begin position="508"/>
        <end position="521"/>
    </location>
</feature>
<feature type="coiled-coil region" evidence="1">
    <location>
        <begin position="311"/>
        <end position="341"/>
    </location>
</feature>
<feature type="compositionally biased region" description="Low complexity" evidence="2">
    <location>
        <begin position="399"/>
        <end position="413"/>
    </location>
</feature>
<dbReference type="GO" id="GO:0000815">
    <property type="term" value="C:ESCRT III complex"/>
    <property type="evidence" value="ECO:0007669"/>
    <property type="project" value="TreeGrafter"/>
</dbReference>
<reference evidence="3" key="1">
    <citation type="journal article" date="2020" name="Fungal Divers.">
        <title>Resolving the Mortierellaceae phylogeny through synthesis of multi-gene phylogenetics and phylogenomics.</title>
        <authorList>
            <person name="Vandepol N."/>
            <person name="Liber J."/>
            <person name="Desiro A."/>
            <person name="Na H."/>
            <person name="Kennedy M."/>
            <person name="Barry K."/>
            <person name="Grigoriev I.V."/>
            <person name="Miller A.N."/>
            <person name="O'Donnell K."/>
            <person name="Stajich J.E."/>
            <person name="Bonito G."/>
        </authorList>
    </citation>
    <scope>NUCLEOTIDE SEQUENCE</scope>
    <source>
        <strain evidence="3">BC1065</strain>
    </source>
</reference>
<dbReference type="GO" id="GO:0006900">
    <property type="term" value="P:vesicle budding from membrane"/>
    <property type="evidence" value="ECO:0007669"/>
    <property type="project" value="TreeGrafter"/>
</dbReference>
<comment type="caution">
    <text evidence="3">The sequence shown here is derived from an EMBL/GenBank/DDBJ whole genome shotgun (WGS) entry which is preliminary data.</text>
</comment>
<evidence type="ECO:0000256" key="1">
    <source>
        <dbReference type="SAM" id="Coils"/>
    </source>
</evidence>
<feature type="region of interest" description="Disordered" evidence="2">
    <location>
        <begin position="551"/>
        <end position="571"/>
    </location>
</feature>
<dbReference type="GO" id="GO:0005771">
    <property type="term" value="C:multivesicular body"/>
    <property type="evidence" value="ECO:0007669"/>
    <property type="project" value="TreeGrafter"/>
</dbReference>
<protein>
    <submittedName>
        <fullName evidence="3">Uncharacterized protein</fullName>
    </submittedName>
</protein>
<dbReference type="InterPro" id="IPR005024">
    <property type="entry name" value="Snf7_fam"/>
</dbReference>
<keyword evidence="4" id="KW-1185">Reference proteome</keyword>
<dbReference type="PANTHER" id="PTHR22761:SF96">
    <property type="entry name" value="BCDNA.GH08385"/>
    <property type="match status" value="1"/>
</dbReference>
<evidence type="ECO:0000313" key="3">
    <source>
        <dbReference type="EMBL" id="KAG0262768.1"/>
    </source>
</evidence>
<dbReference type="Gene3D" id="6.10.250.1710">
    <property type="match status" value="1"/>
</dbReference>
<dbReference type="GO" id="GO:0032511">
    <property type="term" value="P:late endosome to vacuole transport via multivesicular body sorting pathway"/>
    <property type="evidence" value="ECO:0007669"/>
    <property type="project" value="TreeGrafter"/>
</dbReference>
<dbReference type="OrthoDB" id="10250120at2759"/>
<dbReference type="PANTHER" id="PTHR22761">
    <property type="entry name" value="CHARGED MULTIVESICULAR BODY PROTEIN"/>
    <property type="match status" value="1"/>
</dbReference>